<organism evidence="2 3">
    <name type="scientific">Halomonas binhaiensis</name>
    <dbReference type="NCBI Taxonomy" id="2562282"/>
    <lineage>
        <taxon>Bacteria</taxon>
        <taxon>Pseudomonadati</taxon>
        <taxon>Pseudomonadota</taxon>
        <taxon>Gammaproteobacteria</taxon>
        <taxon>Oceanospirillales</taxon>
        <taxon>Halomonadaceae</taxon>
        <taxon>Halomonas</taxon>
    </lineage>
</organism>
<feature type="domain" description="DUF4224" evidence="1">
    <location>
        <begin position="8"/>
        <end position="37"/>
    </location>
</feature>
<dbReference type="Proteomes" id="UP000324285">
    <property type="component" value="Chromosome"/>
</dbReference>
<dbReference type="InterPro" id="IPR025319">
    <property type="entry name" value="DUF4224"/>
</dbReference>
<evidence type="ECO:0000313" key="2">
    <source>
        <dbReference type="EMBL" id="QEM80183.1"/>
    </source>
</evidence>
<reference evidence="2" key="1">
    <citation type="submission" date="2021-02" db="EMBL/GenBank/DDBJ databases">
        <title>Strain Y2R2, a novel species of the genus Halomonas.</title>
        <authorList>
            <person name="Huang H."/>
        </authorList>
    </citation>
    <scope>NUCLEOTIDE SEQUENCE</scope>
    <source>
        <strain evidence="2">Y2R2</strain>
    </source>
</reference>
<dbReference type="EMBL" id="CP038437">
    <property type="protein sequence ID" value="QEM80183.1"/>
    <property type="molecule type" value="Genomic_DNA"/>
</dbReference>
<gene>
    <name evidence="2" type="ORF">E4T21_00405</name>
</gene>
<dbReference type="Pfam" id="PF13986">
    <property type="entry name" value="DUF4224"/>
    <property type="match status" value="1"/>
</dbReference>
<dbReference type="AlphaFoldDB" id="A0A5C1NBR3"/>
<name>A0A5C1NBR3_9GAMM</name>
<protein>
    <submittedName>
        <fullName evidence="2">DUF4224 domain-containing protein</fullName>
    </submittedName>
</protein>
<dbReference type="OrthoDB" id="6942183at2"/>
<proteinExistence type="predicted"/>
<dbReference type="KEGG" id="hbh:E4T21_00405"/>
<dbReference type="RefSeq" id="WP_149282505.1">
    <property type="nucleotide sequence ID" value="NZ_CP038437.2"/>
</dbReference>
<evidence type="ECO:0000259" key="1">
    <source>
        <dbReference type="Pfam" id="PF13986"/>
    </source>
</evidence>
<sequence length="71" mass="7874">MISQQTVLSCEDLKQITGYQRPGDVARCLREQGVRVFNGRSGPWTTIDLINQAGGLIQNANDDDLDARQII</sequence>
<accession>A0A5C1NBR3</accession>
<evidence type="ECO:0000313" key="3">
    <source>
        <dbReference type="Proteomes" id="UP000324285"/>
    </source>
</evidence>
<keyword evidence="3" id="KW-1185">Reference proteome</keyword>